<sequence length="1112" mass="119992" precursor="true">MPDRRPGRAIAAAIAALSALLAGGPARGQSAADVEAFEKEVRPVLVEKCASCHGPAKQKGGLRLDARAAILEGGDSGPAVVPGKPGESLLVQAVRGEGDLKMPPDGPLPAGQVAALERWVAAGAPWPADASPAAATRAEAWARHWAFRPMAHPEPPTPRDPSWVRTPVDAFVAARRDAAGLPPSPEADRRTLIRRVSYDLTGLPPTPEDVAAFVADPDPAAYEKLVDRLLASGRYGEHWARLWLDVARYADTKGYVYDREERAFVHSSAYRDWVVEAFNRDLPYDRFLLDQIAADQAEPGEPKALAALGFVTLGRRFLGVTHDIIDDRIDVVSRGTMGLTVACARCHDHKFDPIPTADYYSLYGVFMNCTERLVPLGEPAGDRAAREAFEAGLKKRKDALESAVAAARAEASRRIRSRVADYLSAQLDLSRVPADGFDTILYADDIVPASVRRWQAYLAAMARADDPVFRPWRRLAALPEAGFSAAASAALAEPAAPGAPPVNARVAAAFASPPSSMREAAERYGRLFAEVDREWQAALKADPAAKGLADPAAEALRRVLYRPDESPCWIPDEPVASIEAYLDNAEDVKLWPLQGEVDRWLIRDPAAPPYASALVDRAEIREPRVFKRGNAANPGDVVPRRFLRVVAGPDAPAFSKGSGRLELARAIVDPENPLTARVWVNRIWAHHFGAGLVRTPSDFGIRAEPPSHPELLDWLARRLIDGGWSTKAIHRVILLSSTYRQRSNGSGGASDEVARTKDPENRLLWRMNPHRLTFEETRDSLLAVTGELDPRVGGRGEPLFGGPENRRRTLYGLVDRQFLPGVYRTFDFANPDLHIPSRSETTVPQQALFALNHPFPAARARALAAKAPGRDDAAIRALFLAALQREPTAVEASAAGEFLANAAAVPAPATPPESKAWSYGCVSVDPGKGPGKDFRPMPFFDGKGWGGGPSWPDPKLGWARITAEGGHPGDDLGRSVARRWTSPIRGEVAVESTIEHVPDVGDGVRAWVVSGRSGVLKAAVVRAGKVAMDAPAVAVQPGDVIDFVVDIRDGLNSDQHLWAPKVRATRVDAGPAPAGGLWDAARDFRGPAAAGLTPVEQLAQVLLMSNEFLFVD</sequence>
<dbReference type="PROSITE" id="PS51007">
    <property type="entry name" value="CYTC"/>
    <property type="match status" value="1"/>
</dbReference>
<organism evidence="6 7">
    <name type="scientific">Aquisphaera giovannonii</name>
    <dbReference type="NCBI Taxonomy" id="406548"/>
    <lineage>
        <taxon>Bacteria</taxon>
        <taxon>Pseudomonadati</taxon>
        <taxon>Planctomycetota</taxon>
        <taxon>Planctomycetia</taxon>
        <taxon>Isosphaerales</taxon>
        <taxon>Isosphaeraceae</taxon>
        <taxon>Aquisphaera</taxon>
    </lineage>
</organism>
<dbReference type="PANTHER" id="PTHR35889">
    <property type="entry name" value="CYCLOINULO-OLIGOSACCHARIDE FRUCTANOTRANSFERASE-RELATED"/>
    <property type="match status" value="1"/>
</dbReference>
<dbReference type="AlphaFoldDB" id="A0A5B9WED5"/>
<protein>
    <submittedName>
        <fullName evidence="6">Planctomycete cytochrome C</fullName>
    </submittedName>
</protein>
<dbReference type="KEGG" id="agv:OJF2_70160"/>
<keyword evidence="3" id="KW-0349">Heme</keyword>
<feature type="signal peptide" evidence="4">
    <location>
        <begin position="1"/>
        <end position="28"/>
    </location>
</feature>
<keyword evidence="1 3" id="KW-0479">Metal-binding</keyword>
<dbReference type="InterPro" id="IPR022655">
    <property type="entry name" value="DUF1553"/>
</dbReference>
<keyword evidence="7" id="KW-1185">Reference proteome</keyword>
<proteinExistence type="predicted"/>
<feature type="chain" id="PRO_5022865226" evidence="4">
    <location>
        <begin position="29"/>
        <end position="1112"/>
    </location>
</feature>
<dbReference type="PANTHER" id="PTHR35889:SF3">
    <property type="entry name" value="F-BOX DOMAIN-CONTAINING PROTEIN"/>
    <property type="match status" value="1"/>
</dbReference>
<keyword evidence="2 3" id="KW-0408">Iron</keyword>
<dbReference type="Pfam" id="PF07583">
    <property type="entry name" value="PSCyt2"/>
    <property type="match status" value="1"/>
</dbReference>
<evidence type="ECO:0000256" key="2">
    <source>
        <dbReference type="ARBA" id="ARBA00023004"/>
    </source>
</evidence>
<dbReference type="InterPro" id="IPR011429">
    <property type="entry name" value="Cyt_c_Planctomycete-type"/>
</dbReference>
<dbReference type="OrthoDB" id="127107at2"/>
<dbReference type="Pfam" id="PF07587">
    <property type="entry name" value="PSD1"/>
    <property type="match status" value="1"/>
</dbReference>
<evidence type="ECO:0000313" key="7">
    <source>
        <dbReference type="Proteomes" id="UP000324233"/>
    </source>
</evidence>
<dbReference type="GO" id="GO:0020037">
    <property type="term" value="F:heme binding"/>
    <property type="evidence" value="ECO:0007669"/>
    <property type="project" value="InterPro"/>
</dbReference>
<evidence type="ECO:0000313" key="6">
    <source>
        <dbReference type="EMBL" id="QEH38415.1"/>
    </source>
</evidence>
<keyword evidence="4" id="KW-0732">Signal</keyword>
<dbReference type="InterPro" id="IPR009056">
    <property type="entry name" value="Cyt_c-like_dom"/>
</dbReference>
<evidence type="ECO:0000256" key="1">
    <source>
        <dbReference type="ARBA" id="ARBA00022723"/>
    </source>
</evidence>
<dbReference type="Pfam" id="PF07635">
    <property type="entry name" value="PSCyt1"/>
    <property type="match status" value="1"/>
</dbReference>
<reference evidence="6 7" key="1">
    <citation type="submission" date="2019-08" db="EMBL/GenBank/DDBJ databases">
        <title>Deep-cultivation of Planctomycetes and their phenomic and genomic characterization uncovers novel biology.</title>
        <authorList>
            <person name="Wiegand S."/>
            <person name="Jogler M."/>
            <person name="Boedeker C."/>
            <person name="Pinto D."/>
            <person name="Vollmers J."/>
            <person name="Rivas-Marin E."/>
            <person name="Kohn T."/>
            <person name="Peeters S.H."/>
            <person name="Heuer A."/>
            <person name="Rast P."/>
            <person name="Oberbeckmann S."/>
            <person name="Bunk B."/>
            <person name="Jeske O."/>
            <person name="Meyerdierks A."/>
            <person name="Storesund J.E."/>
            <person name="Kallscheuer N."/>
            <person name="Luecker S."/>
            <person name="Lage O.M."/>
            <person name="Pohl T."/>
            <person name="Merkel B.J."/>
            <person name="Hornburger P."/>
            <person name="Mueller R.-W."/>
            <person name="Bruemmer F."/>
            <person name="Labrenz M."/>
            <person name="Spormann A.M."/>
            <person name="Op den Camp H."/>
            <person name="Overmann J."/>
            <person name="Amann R."/>
            <person name="Jetten M.S.M."/>
            <person name="Mascher T."/>
            <person name="Medema M.H."/>
            <person name="Devos D.P."/>
            <person name="Kaster A.-K."/>
            <person name="Ovreas L."/>
            <person name="Rohde M."/>
            <person name="Galperin M.Y."/>
            <person name="Jogler C."/>
        </authorList>
    </citation>
    <scope>NUCLEOTIDE SEQUENCE [LARGE SCALE GENOMIC DNA]</scope>
    <source>
        <strain evidence="6 7">OJF2</strain>
    </source>
</reference>
<dbReference type="GO" id="GO:0009055">
    <property type="term" value="F:electron transfer activity"/>
    <property type="evidence" value="ECO:0007669"/>
    <property type="project" value="InterPro"/>
</dbReference>
<dbReference type="Proteomes" id="UP000324233">
    <property type="component" value="Chromosome"/>
</dbReference>
<dbReference type="EMBL" id="CP042997">
    <property type="protein sequence ID" value="QEH38415.1"/>
    <property type="molecule type" value="Genomic_DNA"/>
</dbReference>
<evidence type="ECO:0000259" key="5">
    <source>
        <dbReference type="PROSITE" id="PS51007"/>
    </source>
</evidence>
<gene>
    <name evidence="6" type="ORF">OJF2_70160</name>
</gene>
<dbReference type="RefSeq" id="WP_148597858.1">
    <property type="nucleotide sequence ID" value="NZ_CP042997.1"/>
</dbReference>
<accession>A0A5B9WED5</accession>
<name>A0A5B9WED5_9BACT</name>
<dbReference type="GO" id="GO:0046872">
    <property type="term" value="F:metal ion binding"/>
    <property type="evidence" value="ECO:0007669"/>
    <property type="project" value="UniProtKB-KW"/>
</dbReference>
<evidence type="ECO:0000256" key="4">
    <source>
        <dbReference type="SAM" id="SignalP"/>
    </source>
</evidence>
<feature type="domain" description="Cytochrome c" evidence="5">
    <location>
        <begin position="28"/>
        <end position="233"/>
    </location>
</feature>
<dbReference type="InterPro" id="IPR011444">
    <property type="entry name" value="DUF1549"/>
</dbReference>
<evidence type="ECO:0000256" key="3">
    <source>
        <dbReference type="PROSITE-ProRule" id="PRU00433"/>
    </source>
</evidence>